<name>A0A4R7JKG6_9GAMM</name>
<dbReference type="Proteomes" id="UP000295830">
    <property type="component" value="Unassembled WGS sequence"/>
</dbReference>
<comment type="caution">
    <text evidence="10">The sequence shown here is derived from an EMBL/GenBank/DDBJ whole genome shotgun (WGS) entry which is preliminary data.</text>
</comment>
<dbReference type="AlphaFoldDB" id="A0A4R7JKG6"/>
<keyword evidence="11" id="KW-1185">Reference proteome</keyword>
<feature type="domain" description="Disulphide bond isomerase DsbC/G N-terminal" evidence="8">
    <location>
        <begin position="28"/>
        <end position="97"/>
    </location>
</feature>
<keyword evidence="4 7" id="KW-0574">Periplasm</keyword>
<proteinExistence type="inferred from homology"/>
<dbReference type="EMBL" id="SOAX01000006">
    <property type="protein sequence ID" value="TDT38491.1"/>
    <property type="molecule type" value="Genomic_DNA"/>
</dbReference>
<dbReference type="InterPro" id="IPR009094">
    <property type="entry name" value="DiS-bond_isomerase_DsbC/G_N_sf"/>
</dbReference>
<dbReference type="InterPro" id="IPR018950">
    <property type="entry name" value="DiS-bond_isomerase_DsbC/G_N"/>
</dbReference>
<dbReference type="PANTHER" id="PTHR35272:SF3">
    <property type="entry name" value="THIOL:DISULFIDE INTERCHANGE PROTEIN DSBC"/>
    <property type="match status" value="1"/>
</dbReference>
<evidence type="ECO:0000256" key="3">
    <source>
        <dbReference type="ARBA" id="ARBA00022729"/>
    </source>
</evidence>
<reference evidence="10 11" key="1">
    <citation type="submission" date="2019-03" db="EMBL/GenBank/DDBJ databases">
        <title>Genomic Encyclopedia of Type Strains, Phase IV (KMG-IV): sequencing the most valuable type-strain genomes for metagenomic binning, comparative biology and taxonomic classification.</title>
        <authorList>
            <person name="Goeker M."/>
        </authorList>
    </citation>
    <scope>NUCLEOTIDE SEQUENCE [LARGE SCALE GENOMIC DNA]</scope>
    <source>
        <strain evidence="10 11">DSM 15505</strain>
    </source>
</reference>
<dbReference type="GO" id="GO:0042597">
    <property type="term" value="C:periplasmic space"/>
    <property type="evidence" value="ECO:0007669"/>
    <property type="project" value="UniProtKB-SubCell"/>
</dbReference>
<comment type="function">
    <text evidence="7">Required for disulfide bond formation in some periplasmic proteins. Acts by transferring its disulfide bond to other proteins and is reduced in the process.</text>
</comment>
<dbReference type="InterPro" id="IPR051470">
    <property type="entry name" value="Thiol:disulfide_interchange"/>
</dbReference>
<evidence type="ECO:0000256" key="6">
    <source>
        <dbReference type="ARBA" id="ARBA00023284"/>
    </source>
</evidence>
<dbReference type="Gene3D" id="3.40.30.10">
    <property type="entry name" value="Glutaredoxin"/>
    <property type="match status" value="1"/>
</dbReference>
<dbReference type="InterPro" id="IPR012336">
    <property type="entry name" value="Thioredoxin-like_fold"/>
</dbReference>
<dbReference type="InterPro" id="IPR033954">
    <property type="entry name" value="DiS-bond_Isoase_DsbC/G"/>
</dbReference>
<evidence type="ECO:0000259" key="9">
    <source>
        <dbReference type="Pfam" id="PF13098"/>
    </source>
</evidence>
<dbReference type="Pfam" id="PF13098">
    <property type="entry name" value="Thioredoxin_2"/>
    <property type="match status" value="1"/>
</dbReference>
<protein>
    <recommendedName>
        <fullName evidence="7">Thiol:disulfide interchange protein</fullName>
    </recommendedName>
</protein>
<comment type="subcellular location">
    <subcellularLocation>
        <location evidence="1 7">Periplasm</location>
    </subcellularLocation>
</comment>
<evidence type="ECO:0000256" key="2">
    <source>
        <dbReference type="ARBA" id="ARBA00009813"/>
    </source>
</evidence>
<dbReference type="SUPFAM" id="SSF54423">
    <property type="entry name" value="DsbC/DsbG N-terminal domain-like"/>
    <property type="match status" value="1"/>
</dbReference>
<comment type="similarity">
    <text evidence="2 7">Belongs to the thioredoxin family. DsbC subfamily.</text>
</comment>
<evidence type="ECO:0000259" key="8">
    <source>
        <dbReference type="Pfam" id="PF10411"/>
    </source>
</evidence>
<dbReference type="OrthoDB" id="12976at2"/>
<evidence type="ECO:0000256" key="5">
    <source>
        <dbReference type="ARBA" id="ARBA00023157"/>
    </source>
</evidence>
<evidence type="ECO:0000256" key="4">
    <source>
        <dbReference type="ARBA" id="ARBA00022764"/>
    </source>
</evidence>
<feature type="chain" id="PRO_5020884873" description="Thiol:disulfide interchange protein" evidence="7">
    <location>
        <begin position="29"/>
        <end position="249"/>
    </location>
</feature>
<evidence type="ECO:0000256" key="1">
    <source>
        <dbReference type="ARBA" id="ARBA00004418"/>
    </source>
</evidence>
<dbReference type="PANTHER" id="PTHR35272">
    <property type="entry name" value="THIOL:DISULFIDE INTERCHANGE PROTEIN DSBC-RELATED"/>
    <property type="match status" value="1"/>
</dbReference>
<keyword evidence="5" id="KW-1015">Disulfide bond</keyword>
<feature type="signal peptide" evidence="7">
    <location>
        <begin position="1"/>
        <end position="28"/>
    </location>
</feature>
<evidence type="ECO:0000313" key="11">
    <source>
        <dbReference type="Proteomes" id="UP000295830"/>
    </source>
</evidence>
<dbReference type="SUPFAM" id="SSF52833">
    <property type="entry name" value="Thioredoxin-like"/>
    <property type="match status" value="1"/>
</dbReference>
<keyword evidence="3 7" id="KW-0732">Signal</keyword>
<dbReference type="Pfam" id="PF10411">
    <property type="entry name" value="DsbC_N"/>
    <property type="match status" value="1"/>
</dbReference>
<keyword evidence="6 7" id="KW-0676">Redox-active center</keyword>
<sequence>MAYFCSKRSLFRILLIPFAFVLASSVMAENAEERIRSVLSEQVPQLQVREVRETDMDDIYEVRTAQQTLYMTGDASHAFLGTMLRFDDEDGLVNVTEQGRSVERREALASVSAEDMITFSPESEVKATLHVFTDINCGYCRKLHRNMEAMNNMGIQVNYLAFPRGGPGTEGYRKAINAWCSDNPKSAITRAKQGESIPDRDCDHPVKEQFELGQALGVSGTPALILESGRMVRGFRPPQALEKILDLNS</sequence>
<feature type="domain" description="Thioredoxin-like fold" evidence="9">
    <location>
        <begin position="123"/>
        <end position="245"/>
    </location>
</feature>
<evidence type="ECO:0000256" key="7">
    <source>
        <dbReference type="RuleBase" id="RU364038"/>
    </source>
</evidence>
<evidence type="ECO:0000313" key="10">
    <source>
        <dbReference type="EMBL" id="TDT38491.1"/>
    </source>
</evidence>
<dbReference type="InterPro" id="IPR036249">
    <property type="entry name" value="Thioredoxin-like_sf"/>
</dbReference>
<dbReference type="Gene3D" id="3.10.450.70">
    <property type="entry name" value="Disulphide bond isomerase, DsbC/G, N-terminal"/>
    <property type="match status" value="1"/>
</dbReference>
<dbReference type="RefSeq" id="WP_133736709.1">
    <property type="nucleotide sequence ID" value="NZ_SOAX01000006.1"/>
</dbReference>
<gene>
    <name evidence="10" type="ORF">DES49_2468</name>
</gene>
<accession>A0A4R7JKG6</accession>
<dbReference type="CDD" id="cd03020">
    <property type="entry name" value="DsbA_DsbC_DsbG"/>
    <property type="match status" value="1"/>
</dbReference>
<organism evidence="10 11">
    <name type="scientific">Halospina denitrificans</name>
    <dbReference type="NCBI Taxonomy" id="332522"/>
    <lineage>
        <taxon>Bacteria</taxon>
        <taxon>Pseudomonadati</taxon>
        <taxon>Pseudomonadota</taxon>
        <taxon>Gammaproteobacteria</taxon>
        <taxon>Halospina</taxon>
    </lineage>
</organism>